<dbReference type="Proteomes" id="UP000595437">
    <property type="component" value="Chromosome 2"/>
</dbReference>
<gene>
    <name evidence="1" type="ORF">FKW44_002941</name>
</gene>
<proteinExistence type="predicted"/>
<organism evidence="1 2">
    <name type="scientific">Caligus rogercresseyi</name>
    <name type="common">Sea louse</name>
    <dbReference type="NCBI Taxonomy" id="217165"/>
    <lineage>
        <taxon>Eukaryota</taxon>
        <taxon>Metazoa</taxon>
        <taxon>Ecdysozoa</taxon>
        <taxon>Arthropoda</taxon>
        <taxon>Crustacea</taxon>
        <taxon>Multicrustacea</taxon>
        <taxon>Hexanauplia</taxon>
        <taxon>Copepoda</taxon>
        <taxon>Siphonostomatoida</taxon>
        <taxon>Caligidae</taxon>
        <taxon>Caligus</taxon>
    </lineage>
</organism>
<feature type="non-terminal residue" evidence="1">
    <location>
        <position position="1"/>
    </location>
</feature>
<keyword evidence="2" id="KW-1185">Reference proteome</keyword>
<evidence type="ECO:0000313" key="1">
    <source>
        <dbReference type="EMBL" id="QQP57820.1"/>
    </source>
</evidence>
<protein>
    <submittedName>
        <fullName evidence="1">Uncharacterized protein</fullName>
    </submittedName>
</protein>
<evidence type="ECO:0000313" key="2">
    <source>
        <dbReference type="Proteomes" id="UP000595437"/>
    </source>
</evidence>
<name>A0A7T8KL40_CALRO</name>
<reference evidence="2" key="1">
    <citation type="submission" date="2021-01" db="EMBL/GenBank/DDBJ databases">
        <title>Caligus Genome Assembly.</title>
        <authorList>
            <person name="Gallardo-Escarate C."/>
        </authorList>
    </citation>
    <scope>NUCLEOTIDE SEQUENCE [LARGE SCALE GENOMIC DNA]</scope>
</reference>
<dbReference type="AlphaFoldDB" id="A0A7T8KL40"/>
<sequence length="54" mass="6325">DERKIQKETSSNDKLRKKKIEKKIKSKSLEDALALVNHTIINKSWQMISSLERS</sequence>
<feature type="non-terminal residue" evidence="1">
    <location>
        <position position="54"/>
    </location>
</feature>
<dbReference type="EMBL" id="CP045891">
    <property type="protein sequence ID" value="QQP57820.1"/>
    <property type="molecule type" value="Genomic_DNA"/>
</dbReference>
<accession>A0A7T8KL40</accession>